<dbReference type="PRINTS" id="PR00081">
    <property type="entry name" value="GDHRDH"/>
</dbReference>
<dbReference type="Pfam" id="PF13561">
    <property type="entry name" value="adh_short_C2"/>
    <property type="match status" value="1"/>
</dbReference>
<evidence type="ECO:0000313" key="11">
    <source>
        <dbReference type="Proteomes" id="UP000030645"/>
    </source>
</evidence>
<comment type="catalytic activity">
    <reaction evidence="1">
        <text>beta-D-fructose 1,6-bisphosphate = D-glyceraldehyde 3-phosphate + dihydroxyacetone phosphate</text>
        <dbReference type="Rhea" id="RHEA:14729"/>
        <dbReference type="ChEBI" id="CHEBI:32966"/>
        <dbReference type="ChEBI" id="CHEBI:57642"/>
        <dbReference type="ChEBI" id="CHEBI:59776"/>
        <dbReference type="EC" id="4.1.2.13"/>
    </reaction>
</comment>
<dbReference type="AlphaFoldDB" id="W9RFS1"/>
<evidence type="ECO:0000256" key="6">
    <source>
        <dbReference type="ARBA" id="ARBA00023002"/>
    </source>
</evidence>
<keyword evidence="6" id="KW-0560">Oxidoreductase</keyword>
<evidence type="ECO:0000256" key="4">
    <source>
        <dbReference type="ARBA" id="ARBA00010387"/>
    </source>
</evidence>
<dbReference type="InterPro" id="IPR000741">
    <property type="entry name" value="FBA_I"/>
</dbReference>
<comment type="similarity">
    <text evidence="4">Belongs to the class I fructose-bisphosphate aldolase family.</text>
</comment>
<name>W9RFS1_9ROSA</name>
<dbReference type="GO" id="GO:0006096">
    <property type="term" value="P:glycolytic process"/>
    <property type="evidence" value="ECO:0007669"/>
    <property type="project" value="UniProtKB-UniPathway"/>
</dbReference>
<keyword evidence="11" id="KW-1185">Reference proteome</keyword>
<dbReference type="FunFam" id="3.40.50.720:FF:000084">
    <property type="entry name" value="Short-chain dehydrogenase reductase"/>
    <property type="match status" value="1"/>
</dbReference>
<dbReference type="eggNOG" id="KOG0725">
    <property type="taxonomic scope" value="Eukaryota"/>
</dbReference>
<dbReference type="PANTHER" id="PTHR48107:SF12">
    <property type="entry name" value="NAD DEPENDENT EPIMERASE_DEHYDRATASE FAMILY PROTEIN, EXPRESSED"/>
    <property type="match status" value="1"/>
</dbReference>
<evidence type="ECO:0000256" key="7">
    <source>
        <dbReference type="ARBA" id="ARBA00023152"/>
    </source>
</evidence>
<dbReference type="Pfam" id="PF00274">
    <property type="entry name" value="Glycolytic"/>
    <property type="match status" value="2"/>
</dbReference>
<evidence type="ECO:0000313" key="10">
    <source>
        <dbReference type="EMBL" id="EXB53989.1"/>
    </source>
</evidence>
<feature type="domain" description="Ketoreductase" evidence="9">
    <location>
        <begin position="11"/>
        <end position="191"/>
    </location>
</feature>
<dbReference type="PRINTS" id="PR00080">
    <property type="entry name" value="SDRFAMILY"/>
</dbReference>
<dbReference type="SMART" id="SM00822">
    <property type="entry name" value="PKS_KR"/>
    <property type="match status" value="1"/>
</dbReference>
<organism evidence="10 11">
    <name type="scientific">Morus notabilis</name>
    <dbReference type="NCBI Taxonomy" id="981085"/>
    <lineage>
        <taxon>Eukaryota</taxon>
        <taxon>Viridiplantae</taxon>
        <taxon>Streptophyta</taxon>
        <taxon>Embryophyta</taxon>
        <taxon>Tracheophyta</taxon>
        <taxon>Spermatophyta</taxon>
        <taxon>Magnoliopsida</taxon>
        <taxon>eudicotyledons</taxon>
        <taxon>Gunneridae</taxon>
        <taxon>Pentapetalae</taxon>
        <taxon>rosids</taxon>
        <taxon>fabids</taxon>
        <taxon>Rosales</taxon>
        <taxon>Moraceae</taxon>
        <taxon>Moreae</taxon>
        <taxon>Morus</taxon>
    </lineage>
</organism>
<keyword evidence="7" id="KW-0324">Glycolysis</keyword>
<evidence type="ECO:0000256" key="1">
    <source>
        <dbReference type="ARBA" id="ARBA00000441"/>
    </source>
</evidence>
<dbReference type="GO" id="GO:0004332">
    <property type="term" value="F:fructose-bisphosphate aldolase activity"/>
    <property type="evidence" value="ECO:0007669"/>
    <property type="project" value="UniProtKB-EC"/>
</dbReference>
<dbReference type="UniPathway" id="UPA00109">
    <property type="reaction ID" value="UER00183"/>
</dbReference>
<proteinExistence type="inferred from homology"/>
<dbReference type="Proteomes" id="UP000030645">
    <property type="component" value="Unassembled WGS sequence"/>
</dbReference>
<accession>W9RFS1</accession>
<evidence type="ECO:0000256" key="5">
    <source>
        <dbReference type="ARBA" id="ARBA00013068"/>
    </source>
</evidence>
<protein>
    <recommendedName>
        <fullName evidence="5">fructose-bisphosphate aldolase</fullName>
        <ecNumber evidence="5">4.1.2.13</ecNumber>
    </recommendedName>
</protein>
<evidence type="ECO:0000256" key="2">
    <source>
        <dbReference type="ARBA" id="ARBA00004714"/>
    </source>
</evidence>
<dbReference type="GO" id="GO:0016614">
    <property type="term" value="F:oxidoreductase activity, acting on CH-OH group of donors"/>
    <property type="evidence" value="ECO:0007669"/>
    <property type="project" value="UniProtKB-ARBA"/>
</dbReference>
<dbReference type="Gene3D" id="3.20.20.70">
    <property type="entry name" value="Aldolase class I"/>
    <property type="match status" value="2"/>
</dbReference>
<dbReference type="EC" id="4.1.2.13" evidence="5"/>
<evidence type="ECO:0000259" key="9">
    <source>
        <dbReference type="SMART" id="SM00822"/>
    </source>
</evidence>
<dbReference type="Gene3D" id="3.40.50.720">
    <property type="entry name" value="NAD(P)-binding Rossmann-like Domain"/>
    <property type="match status" value="1"/>
</dbReference>
<dbReference type="InterPro" id="IPR036291">
    <property type="entry name" value="NAD(P)-bd_dom_sf"/>
</dbReference>
<keyword evidence="8" id="KW-0456">Lyase</keyword>
<evidence type="ECO:0000256" key="3">
    <source>
        <dbReference type="ARBA" id="ARBA00006484"/>
    </source>
</evidence>
<evidence type="ECO:0000256" key="8">
    <source>
        <dbReference type="ARBA" id="ARBA00023239"/>
    </source>
</evidence>
<dbReference type="InterPro" id="IPR057326">
    <property type="entry name" value="KR_dom"/>
</dbReference>
<dbReference type="PANTHER" id="PTHR48107">
    <property type="entry name" value="NADPH-DEPENDENT ALDEHYDE REDUCTASE-LIKE PROTEIN, CHLOROPLASTIC-RELATED"/>
    <property type="match status" value="1"/>
</dbReference>
<comment type="pathway">
    <text evidence="2">Carbohydrate degradation; glycolysis; D-glyceraldehyde 3-phosphate and glycerone phosphate from D-glucose: step 4/4.</text>
</comment>
<gene>
    <name evidence="10" type="ORF">L484_022958</name>
</gene>
<dbReference type="EMBL" id="KE344145">
    <property type="protein sequence ID" value="EXB53989.1"/>
    <property type="molecule type" value="Genomic_DNA"/>
</dbReference>
<reference evidence="11" key="1">
    <citation type="submission" date="2013-01" db="EMBL/GenBank/DDBJ databases">
        <title>Draft Genome Sequence of a Mulberry Tree, Morus notabilis C.K. Schneid.</title>
        <authorList>
            <person name="He N."/>
            <person name="Zhao S."/>
        </authorList>
    </citation>
    <scope>NUCLEOTIDE SEQUENCE</scope>
</reference>
<dbReference type="SUPFAM" id="SSF51569">
    <property type="entry name" value="Aldolase"/>
    <property type="match status" value="2"/>
</dbReference>
<dbReference type="CDD" id="cd05362">
    <property type="entry name" value="THN_reductase-like_SDR_c"/>
    <property type="match status" value="1"/>
</dbReference>
<dbReference type="STRING" id="981085.W9RFS1"/>
<dbReference type="InterPro" id="IPR002347">
    <property type="entry name" value="SDR_fam"/>
</dbReference>
<sequence>MASPTTTLDGRVAIITGASRGIGREVAVHLHSLGAKVVINYASSSVQADHLAAELNTNAVTVQANVADPDQVKLLFDRAEQEFGAQVNILVNCAGISDPKYPSLVNTTEEDWDSTFNVNTKGAFLIAKEAAKRIAHGGGGRIIMITTSLVGFLLPGYGAYTASKAAVEAMTKVLAKELKGSWITANCVAPGPVATELFYAGKSEEMINKFAEASPLGRLGQPKDVAQLVGFLATDAGEWINGQIVRVNGGLSFTHGLCDVCRALRFSVDRRPPVLLSVPLIVRSPSLCLPGPRRRLLQRTNQNSREKSIASPARSILAIDDSNDMCGKRLSSIWLDNTEINRQDYRQLLLTTPGFGECISAVVLSEEALYQSTTDGKKFVDCLRDEKIASGINIDKGLAPLPGSNNESWCQGLDGLVARSAENYKQGARFATWRTVLSIPTGPSALAVRKLLGDVNVMQLFLRFWVYILFGCRVWPARCGRQGLGGKVWPVGSRRMLTPGSWAEHKKQATPKTLAKYTLTMLRRVPPAVTVVLSGGQYEMEVNAMTEIPNTWYVSFSHFQVLQGLILRRPKNVDNVHKAVQSLIHWRSSQSIQLK</sequence>
<comment type="similarity">
    <text evidence="3">Belongs to the short-chain dehydrogenases/reductases (SDR) family.</text>
</comment>
<dbReference type="InterPro" id="IPR013785">
    <property type="entry name" value="Aldolase_TIM"/>
</dbReference>
<dbReference type="SUPFAM" id="SSF51735">
    <property type="entry name" value="NAD(P)-binding Rossmann-fold domains"/>
    <property type="match status" value="1"/>
</dbReference>
<dbReference type="eggNOG" id="KOG1557">
    <property type="taxonomic scope" value="Eukaryota"/>
</dbReference>